<comment type="similarity">
    <text evidence="1">Belongs to the NAD(P)H dehydrogenase (quinone) family.</text>
</comment>
<dbReference type="SUPFAM" id="SSF52218">
    <property type="entry name" value="Flavoproteins"/>
    <property type="match status" value="1"/>
</dbReference>
<gene>
    <name evidence="4" type="ORF">A9K56_04675</name>
</gene>
<dbReference type="Gene3D" id="3.40.50.360">
    <property type="match status" value="1"/>
</dbReference>
<dbReference type="InterPro" id="IPR051545">
    <property type="entry name" value="NAD(P)H_dehydrogenase_qn"/>
</dbReference>
<sequence>MHSLIVVAHPDPASLTHAVAARIAQAIADADESNTTAMADLMAEGFDPRFNGQDQALFRGIAPPPADVAAEHARLDATDTLVLVYPLYWWSFPALLKGWIDRVFTQGWAYAEGADGKVEKRLQRLQVHLVGIGGADAAMIERRGYGAAMNTQIDMGIFDYCGARVLSSTLLLEADTGAAAAHLQTAMEIGRKIGHPTS</sequence>
<dbReference type="AlphaFoldDB" id="A0AAP7GUR9"/>
<dbReference type="Proteomes" id="UP000092125">
    <property type="component" value="Unassembled WGS sequence"/>
</dbReference>
<dbReference type="GO" id="GO:0003955">
    <property type="term" value="F:NAD(P)H dehydrogenase (quinone) activity"/>
    <property type="evidence" value="ECO:0007669"/>
    <property type="project" value="TreeGrafter"/>
</dbReference>
<dbReference type="Pfam" id="PF02525">
    <property type="entry name" value="Flavodoxin_2"/>
    <property type="match status" value="1"/>
</dbReference>
<name>A0AAP7GUR9_STEMA</name>
<dbReference type="PANTHER" id="PTHR10204:SF34">
    <property type="entry name" value="NAD(P)H DEHYDROGENASE [QUINONE] 1 ISOFORM 1"/>
    <property type="match status" value="1"/>
</dbReference>
<dbReference type="PANTHER" id="PTHR10204">
    <property type="entry name" value="NAD P H OXIDOREDUCTASE-RELATED"/>
    <property type="match status" value="1"/>
</dbReference>
<evidence type="ECO:0000313" key="4">
    <source>
        <dbReference type="EMBL" id="OBU62945.1"/>
    </source>
</evidence>
<dbReference type="InterPro" id="IPR029039">
    <property type="entry name" value="Flavoprotein-like_sf"/>
</dbReference>
<evidence type="ECO:0000256" key="2">
    <source>
        <dbReference type="ARBA" id="ARBA00023002"/>
    </source>
</evidence>
<evidence type="ECO:0000259" key="3">
    <source>
        <dbReference type="Pfam" id="PF02525"/>
    </source>
</evidence>
<dbReference type="InterPro" id="IPR003680">
    <property type="entry name" value="Flavodoxin_fold"/>
</dbReference>
<evidence type="ECO:0000313" key="5">
    <source>
        <dbReference type="Proteomes" id="UP000092125"/>
    </source>
</evidence>
<keyword evidence="2" id="KW-0560">Oxidoreductase</keyword>
<proteinExistence type="inferred from homology"/>
<feature type="domain" description="Flavodoxin-like fold" evidence="3">
    <location>
        <begin position="1"/>
        <end position="186"/>
    </location>
</feature>
<comment type="caution">
    <text evidence="4">The sequence shown here is derived from an EMBL/GenBank/DDBJ whole genome shotgun (WGS) entry which is preliminary data.</text>
</comment>
<accession>A0AAP7GUR9</accession>
<organism evidence="4 5">
    <name type="scientific">Stenotrophomonas maltophilia</name>
    <name type="common">Pseudomonas maltophilia</name>
    <name type="synonym">Xanthomonas maltophilia</name>
    <dbReference type="NCBI Taxonomy" id="40324"/>
    <lineage>
        <taxon>Bacteria</taxon>
        <taxon>Pseudomonadati</taxon>
        <taxon>Pseudomonadota</taxon>
        <taxon>Gammaproteobacteria</taxon>
        <taxon>Lysobacterales</taxon>
        <taxon>Lysobacteraceae</taxon>
        <taxon>Stenotrophomonas</taxon>
        <taxon>Stenotrophomonas maltophilia group</taxon>
    </lineage>
</organism>
<dbReference type="RefSeq" id="WP_053515689.1">
    <property type="nucleotide sequence ID" value="NZ_CP106759.1"/>
</dbReference>
<dbReference type="GO" id="GO:0005829">
    <property type="term" value="C:cytosol"/>
    <property type="evidence" value="ECO:0007669"/>
    <property type="project" value="TreeGrafter"/>
</dbReference>
<evidence type="ECO:0000256" key="1">
    <source>
        <dbReference type="ARBA" id="ARBA00006252"/>
    </source>
</evidence>
<dbReference type="EMBL" id="LYVI01000002">
    <property type="protein sequence ID" value="OBU62945.1"/>
    <property type="molecule type" value="Genomic_DNA"/>
</dbReference>
<protein>
    <submittedName>
        <fullName evidence="4">NAD(P)H dehydrogenase</fullName>
    </submittedName>
</protein>
<reference evidence="4 5" key="1">
    <citation type="submission" date="2016-05" db="EMBL/GenBank/DDBJ databases">
        <title>Draft Genome Sequences of Stenotrophomonas maltophilia Strains Sm32COP, Sm41DVV, Sm46PAILV, SmF3, SmF22, SmSOFb1 and SmCVFa1, Isolated from Different Manures, in France.</title>
        <authorList>
            <person name="Nazaret S."/>
            <person name="Bodilis J."/>
        </authorList>
    </citation>
    <scope>NUCLEOTIDE SEQUENCE [LARGE SCALE GENOMIC DNA]</scope>
    <source>
        <strain evidence="4 5">Sm41DVV</strain>
    </source>
</reference>